<keyword evidence="4" id="KW-1185">Reference proteome</keyword>
<evidence type="ECO:0000313" key="4">
    <source>
        <dbReference type="Proteomes" id="UP000823775"/>
    </source>
</evidence>
<evidence type="ECO:0000256" key="2">
    <source>
        <dbReference type="SAM" id="Phobius"/>
    </source>
</evidence>
<accession>A0ABS8VJY9</accession>
<protein>
    <submittedName>
        <fullName evidence="3">Uncharacterized protein</fullName>
    </submittedName>
</protein>
<keyword evidence="2" id="KW-0472">Membrane</keyword>
<dbReference type="EMBL" id="JACEIK010004836">
    <property type="protein sequence ID" value="MCD9646552.1"/>
    <property type="molecule type" value="Genomic_DNA"/>
</dbReference>
<comment type="caution">
    <text evidence="3">The sequence shown here is derived from an EMBL/GenBank/DDBJ whole genome shotgun (WGS) entry which is preliminary data.</text>
</comment>
<organism evidence="3 4">
    <name type="scientific">Datura stramonium</name>
    <name type="common">Jimsonweed</name>
    <name type="synonym">Common thornapple</name>
    <dbReference type="NCBI Taxonomy" id="4076"/>
    <lineage>
        <taxon>Eukaryota</taxon>
        <taxon>Viridiplantae</taxon>
        <taxon>Streptophyta</taxon>
        <taxon>Embryophyta</taxon>
        <taxon>Tracheophyta</taxon>
        <taxon>Spermatophyta</taxon>
        <taxon>Magnoliopsida</taxon>
        <taxon>eudicotyledons</taxon>
        <taxon>Gunneridae</taxon>
        <taxon>Pentapetalae</taxon>
        <taxon>asterids</taxon>
        <taxon>lamiids</taxon>
        <taxon>Solanales</taxon>
        <taxon>Solanaceae</taxon>
        <taxon>Solanoideae</taxon>
        <taxon>Datureae</taxon>
        <taxon>Datura</taxon>
    </lineage>
</organism>
<feature type="region of interest" description="Disordered" evidence="1">
    <location>
        <begin position="72"/>
        <end position="142"/>
    </location>
</feature>
<gene>
    <name evidence="3" type="ORF">HAX54_036472</name>
</gene>
<evidence type="ECO:0000256" key="1">
    <source>
        <dbReference type="SAM" id="MobiDB-lite"/>
    </source>
</evidence>
<dbReference type="Proteomes" id="UP000823775">
    <property type="component" value="Unassembled WGS sequence"/>
</dbReference>
<reference evidence="3 4" key="1">
    <citation type="journal article" date="2021" name="BMC Genomics">
        <title>Datura genome reveals duplications of psychoactive alkaloid biosynthetic genes and high mutation rate following tissue culture.</title>
        <authorList>
            <person name="Rajewski A."/>
            <person name="Carter-House D."/>
            <person name="Stajich J."/>
            <person name="Litt A."/>
        </authorList>
    </citation>
    <scope>NUCLEOTIDE SEQUENCE [LARGE SCALE GENOMIC DNA]</scope>
    <source>
        <strain evidence="3">AR-01</strain>
    </source>
</reference>
<feature type="transmembrane region" description="Helical" evidence="2">
    <location>
        <begin position="16"/>
        <end position="42"/>
    </location>
</feature>
<evidence type="ECO:0000313" key="3">
    <source>
        <dbReference type="EMBL" id="MCD9646552.1"/>
    </source>
</evidence>
<proteinExistence type="predicted"/>
<keyword evidence="2" id="KW-1133">Transmembrane helix</keyword>
<sequence length="175" mass="19052">MMNVKTNSLEVLTVTYAWMLCMIPWLHFAVIFIAGLASISGFNSRASLQKIQIVNSHNALFARPKFHKNVDSLYGPGQGTKPSEDDVPSKGMVIPQRPPRPRCGGHTTMETTNSLPSHQLHRRSNLHQPQSHQPHSGGYMASPMLSLGGTTANVLHPIIGAVVYAQVSGNAYPNS</sequence>
<name>A0ABS8VJY9_DATST</name>
<keyword evidence="2" id="KW-0812">Transmembrane</keyword>
<feature type="compositionally biased region" description="Polar residues" evidence="1">
    <location>
        <begin position="108"/>
        <end position="117"/>
    </location>
</feature>